<evidence type="ECO:0000313" key="8">
    <source>
        <dbReference type="EMBL" id="SDK08412.1"/>
    </source>
</evidence>
<proteinExistence type="predicted"/>
<evidence type="ECO:0000256" key="1">
    <source>
        <dbReference type="ARBA" id="ARBA00004442"/>
    </source>
</evidence>
<dbReference type="InterPro" id="IPR050330">
    <property type="entry name" value="Bact_OuterMem_StrucFunc"/>
</dbReference>
<dbReference type="PANTHER" id="PTHR30329">
    <property type="entry name" value="STATOR ELEMENT OF FLAGELLAR MOTOR COMPLEX"/>
    <property type="match status" value="1"/>
</dbReference>
<dbReference type="Proteomes" id="UP000182836">
    <property type="component" value="Unassembled WGS sequence"/>
</dbReference>
<dbReference type="Gene3D" id="3.30.1330.60">
    <property type="entry name" value="OmpA-like domain"/>
    <property type="match status" value="1"/>
</dbReference>
<evidence type="ECO:0000313" key="9">
    <source>
        <dbReference type="Proteomes" id="UP000182836"/>
    </source>
</evidence>
<dbReference type="AlphaFoldDB" id="A0A1G8YZY3"/>
<dbReference type="PANTHER" id="PTHR30329:SF21">
    <property type="entry name" value="LIPOPROTEIN YIAD-RELATED"/>
    <property type="match status" value="1"/>
</dbReference>
<dbReference type="PROSITE" id="PS51257">
    <property type="entry name" value="PROKAR_LIPOPROTEIN"/>
    <property type="match status" value="1"/>
</dbReference>
<dbReference type="OrthoDB" id="9815217at2"/>
<evidence type="ECO:0000256" key="2">
    <source>
        <dbReference type="ARBA" id="ARBA00023136"/>
    </source>
</evidence>
<gene>
    <name evidence="8" type="ORF">SAMN04487909_13819</name>
</gene>
<dbReference type="InterPro" id="IPR036737">
    <property type="entry name" value="OmpA-like_sf"/>
</dbReference>
<keyword evidence="6" id="KW-0732">Signal</keyword>
<feature type="domain" description="OmpA-like" evidence="7">
    <location>
        <begin position="92"/>
        <end position="210"/>
    </location>
</feature>
<evidence type="ECO:0000256" key="6">
    <source>
        <dbReference type="SAM" id="SignalP"/>
    </source>
</evidence>
<dbReference type="RefSeq" id="WP_052811759.1">
    <property type="nucleotide sequence ID" value="NZ_CCMI01000016.1"/>
</dbReference>
<feature type="compositionally biased region" description="Basic and acidic residues" evidence="5">
    <location>
        <begin position="193"/>
        <end position="210"/>
    </location>
</feature>
<organism evidence="8 9">
    <name type="scientific">Aneurinibacillus migulanus</name>
    <name type="common">Bacillus migulanus</name>
    <dbReference type="NCBI Taxonomy" id="47500"/>
    <lineage>
        <taxon>Bacteria</taxon>
        <taxon>Bacillati</taxon>
        <taxon>Bacillota</taxon>
        <taxon>Bacilli</taxon>
        <taxon>Bacillales</taxon>
        <taxon>Paenibacillaceae</taxon>
        <taxon>Aneurinibacillus group</taxon>
        <taxon>Aneurinibacillus</taxon>
    </lineage>
</organism>
<accession>A0A1G8YZY3</accession>
<dbReference type="GeneID" id="42306445"/>
<dbReference type="CDD" id="cd07185">
    <property type="entry name" value="OmpA_C-like"/>
    <property type="match status" value="1"/>
</dbReference>
<dbReference type="EMBL" id="FNED01000038">
    <property type="protein sequence ID" value="SDK08412.1"/>
    <property type="molecule type" value="Genomic_DNA"/>
</dbReference>
<dbReference type="SUPFAM" id="SSF103088">
    <property type="entry name" value="OmpA-like"/>
    <property type="match status" value="1"/>
</dbReference>
<keyword evidence="2 4" id="KW-0472">Membrane</keyword>
<dbReference type="PRINTS" id="PR01021">
    <property type="entry name" value="OMPADOMAIN"/>
</dbReference>
<reference evidence="8 9" key="1">
    <citation type="submission" date="2016-10" db="EMBL/GenBank/DDBJ databases">
        <authorList>
            <person name="de Groot N.N."/>
        </authorList>
    </citation>
    <scope>NUCLEOTIDE SEQUENCE [LARGE SCALE GENOMIC DNA]</scope>
    <source>
        <strain evidence="8 9">DSM 2895</strain>
    </source>
</reference>
<evidence type="ECO:0000256" key="3">
    <source>
        <dbReference type="ARBA" id="ARBA00023237"/>
    </source>
</evidence>
<dbReference type="GO" id="GO:0009279">
    <property type="term" value="C:cell outer membrane"/>
    <property type="evidence" value="ECO:0007669"/>
    <property type="project" value="UniProtKB-SubCell"/>
</dbReference>
<feature type="chain" id="PRO_5039222055" evidence="6">
    <location>
        <begin position="21"/>
        <end position="210"/>
    </location>
</feature>
<evidence type="ECO:0000256" key="4">
    <source>
        <dbReference type="PROSITE-ProRule" id="PRU00473"/>
    </source>
</evidence>
<dbReference type="PROSITE" id="PS51123">
    <property type="entry name" value="OMPA_2"/>
    <property type="match status" value="1"/>
</dbReference>
<keyword evidence="3" id="KW-0998">Cell outer membrane</keyword>
<dbReference type="InterPro" id="IPR006665">
    <property type="entry name" value="OmpA-like"/>
</dbReference>
<comment type="subcellular location">
    <subcellularLocation>
        <location evidence="1">Cell outer membrane</location>
    </subcellularLocation>
</comment>
<sequence length="210" mass="23477">MLKQKNVGFLLLFSCFLLSACGEKEKQATEINVPEINAPQIEAPQIEAPQIEAPQIEAPQIEAPQIEAPQIEAPQIEAPQIDVPDLSITSDNKQITIQIPDTVLFDFDKSELKPSAQEVLDKIGEAFKKYEGAKVQINGHTDNVGEEKYNTALSERRANEVKRYLEKNNGKGSLHISTKGYGESQPITPNNTEEDRKKNRRVEIVIEPKM</sequence>
<protein>
    <submittedName>
        <fullName evidence="8">Outer membrane protein OmpA</fullName>
    </submittedName>
</protein>
<dbReference type="Pfam" id="PF00691">
    <property type="entry name" value="OmpA"/>
    <property type="match status" value="1"/>
</dbReference>
<evidence type="ECO:0000259" key="7">
    <source>
        <dbReference type="PROSITE" id="PS51123"/>
    </source>
</evidence>
<name>A0A1G8YZY3_ANEMI</name>
<feature type="region of interest" description="Disordered" evidence="5">
    <location>
        <begin position="166"/>
        <end position="210"/>
    </location>
</feature>
<feature type="signal peptide" evidence="6">
    <location>
        <begin position="1"/>
        <end position="20"/>
    </location>
</feature>
<dbReference type="InterPro" id="IPR006664">
    <property type="entry name" value="OMP_bac"/>
</dbReference>
<evidence type="ECO:0000256" key="5">
    <source>
        <dbReference type="SAM" id="MobiDB-lite"/>
    </source>
</evidence>